<keyword evidence="1" id="KW-0472">Membrane</keyword>
<keyword evidence="1" id="KW-0812">Transmembrane</keyword>
<dbReference type="EMBL" id="QTZN02000040">
    <property type="protein sequence ID" value="MVB08344.1"/>
    <property type="molecule type" value="Genomic_DNA"/>
</dbReference>
<sequence length="217" mass="24994">MHYLKCNNCGHLNELKSEYMTFCTKCSKKLENNYSDWKIRNSDQSFDEFKQVMCTTEAIEASKEIPKTKNRKGIKLGIIFTLVFAVAFAIFYSLGQIGGEGLVELFREKVSEKVLMVTASELNKTCPVMIDNATRLDNTIALPGNVFQYNYTLIDMSKDSVNIEELKAYLEPTIINFVKTNPDMQILRDNKVQVNYYYKDKSGVYLFTISVKPEQYE</sequence>
<dbReference type="RefSeq" id="WP_156196618.1">
    <property type="nucleotide sequence ID" value="NZ_QTZN02000040.1"/>
</dbReference>
<accession>A0A7M4D910</accession>
<dbReference type="OrthoDB" id="965642at2"/>
<proteinExistence type="predicted"/>
<name>A0A7M4D910_9BACT</name>
<dbReference type="AlphaFoldDB" id="A0A7M4D910"/>
<comment type="caution">
    <text evidence="2">The sequence shown here is derived from an EMBL/GenBank/DDBJ whole genome shotgun (WGS) entry which is preliminary data.</text>
</comment>
<reference evidence="3 4" key="1">
    <citation type="submission" date="2019-11" db="EMBL/GenBank/DDBJ databases">
        <title>Draft genome sequence of Labilibaculum sp. strain SYP isolated from Black Sea.</title>
        <authorList>
            <person name="Yadav S."/>
            <person name="Villanueva L."/>
        </authorList>
    </citation>
    <scope>NUCLEOTIDE SEQUENCE [LARGE SCALE GENOMIC DNA]</scope>
    <source>
        <strain evidence="3 4">44</strain>
    </source>
</reference>
<dbReference type="Proteomes" id="UP000462449">
    <property type="component" value="Unassembled WGS sequence"/>
</dbReference>
<evidence type="ECO:0000313" key="2">
    <source>
        <dbReference type="EMBL" id="MUP39139.1"/>
    </source>
</evidence>
<reference evidence="2 5" key="2">
    <citation type="submission" date="2019-12" db="EMBL/GenBank/DDBJ databases">
        <title>Draft genome sequence of Labilibaculum sp. strain 44 isolated from deep waters of Black Sea.</title>
        <authorList>
            <person name="Yadav S."/>
            <person name="Villanueva L."/>
        </authorList>
    </citation>
    <scope>NUCLEOTIDE SEQUENCE [LARGE SCALE GENOMIC DNA]</scope>
    <source>
        <strain evidence="2 5">44</strain>
    </source>
</reference>
<evidence type="ECO:0000313" key="3">
    <source>
        <dbReference type="EMBL" id="MVB08344.1"/>
    </source>
</evidence>
<organism evidence="2 5">
    <name type="scientific">Labilibaculum euxinus</name>
    <dbReference type="NCBI Taxonomy" id="2686357"/>
    <lineage>
        <taxon>Bacteria</taxon>
        <taxon>Pseudomonadati</taxon>
        <taxon>Bacteroidota</taxon>
        <taxon>Bacteroidia</taxon>
        <taxon>Marinilabiliales</taxon>
        <taxon>Marinifilaceae</taxon>
        <taxon>Labilibaculum</taxon>
    </lineage>
</organism>
<evidence type="ECO:0000313" key="4">
    <source>
        <dbReference type="Proteomes" id="UP000285951"/>
    </source>
</evidence>
<dbReference type="EMBL" id="WOTW01000040">
    <property type="protein sequence ID" value="MUP39139.1"/>
    <property type="molecule type" value="Genomic_DNA"/>
</dbReference>
<feature type="transmembrane region" description="Helical" evidence="1">
    <location>
        <begin position="76"/>
        <end position="95"/>
    </location>
</feature>
<dbReference type="Proteomes" id="UP000285951">
    <property type="component" value="Unassembled WGS sequence"/>
</dbReference>
<keyword evidence="4" id="KW-1185">Reference proteome</keyword>
<keyword evidence="1" id="KW-1133">Transmembrane helix</keyword>
<evidence type="ECO:0000256" key="1">
    <source>
        <dbReference type="SAM" id="Phobius"/>
    </source>
</evidence>
<gene>
    <name evidence="3" type="ORF">DWB62_015070</name>
    <name evidence="2" type="ORF">GNY23_15070</name>
</gene>
<evidence type="ECO:0000313" key="5">
    <source>
        <dbReference type="Proteomes" id="UP000462449"/>
    </source>
</evidence>
<protein>
    <submittedName>
        <fullName evidence="2">Uncharacterized protein</fullName>
    </submittedName>
</protein>